<evidence type="ECO:0000313" key="10">
    <source>
        <dbReference type="EMBL" id="MYZ48948.1"/>
    </source>
</evidence>
<dbReference type="GO" id="GO:0005829">
    <property type="term" value="C:cytosol"/>
    <property type="evidence" value="ECO:0007669"/>
    <property type="project" value="TreeGrafter"/>
</dbReference>
<reference evidence="10" key="1">
    <citation type="submission" date="2019-03" db="EMBL/GenBank/DDBJ databases">
        <title>Afifella sp. nov., isolated from activated sludge.</title>
        <authorList>
            <person name="Li Q."/>
            <person name="Liu Y."/>
        </authorList>
    </citation>
    <scope>NUCLEOTIDE SEQUENCE</scope>
    <source>
        <strain evidence="10">L72</strain>
    </source>
</reference>
<dbReference type="PANTHER" id="PTHR11469:SF1">
    <property type="entry name" value="GLUCOSE-6-PHOSPHATE ISOMERASE"/>
    <property type="match status" value="1"/>
</dbReference>
<dbReference type="HAMAP" id="MF_00473">
    <property type="entry name" value="G6P_isomerase"/>
    <property type="match status" value="1"/>
</dbReference>
<accession>A0A964WUE4</accession>
<dbReference type="InterPro" id="IPR001672">
    <property type="entry name" value="G6P_Isomerase"/>
</dbReference>
<dbReference type="PROSITE" id="PS00765">
    <property type="entry name" value="P_GLUCOSE_ISOMERASE_1"/>
    <property type="match status" value="1"/>
</dbReference>
<evidence type="ECO:0000256" key="1">
    <source>
        <dbReference type="ARBA" id="ARBA00004926"/>
    </source>
</evidence>
<evidence type="ECO:0000256" key="6">
    <source>
        <dbReference type="ARBA" id="ARBA00023235"/>
    </source>
</evidence>
<dbReference type="PROSITE" id="PS51463">
    <property type="entry name" value="P_GLUCOSE_ISOMERASE_3"/>
    <property type="match status" value="1"/>
</dbReference>
<evidence type="ECO:0000256" key="7">
    <source>
        <dbReference type="ARBA" id="ARBA00029321"/>
    </source>
</evidence>
<dbReference type="Pfam" id="PF00342">
    <property type="entry name" value="PGI"/>
    <property type="match status" value="1"/>
</dbReference>
<protein>
    <recommendedName>
        <fullName evidence="8">Glucose-6-phosphate isomerase</fullName>
        <shortName evidence="8">GPI</shortName>
        <ecNumber evidence="8">5.3.1.9</ecNumber>
    </recommendedName>
    <alternativeName>
        <fullName evidence="8">Phosphoglucose isomerase</fullName>
        <shortName evidence="8">PGI</shortName>
    </alternativeName>
    <alternativeName>
        <fullName evidence="8">Phosphohexose isomerase</fullName>
        <shortName evidence="8">PHI</shortName>
    </alternativeName>
</protein>
<dbReference type="EMBL" id="SPKJ01000054">
    <property type="protein sequence ID" value="MYZ48948.1"/>
    <property type="molecule type" value="Genomic_DNA"/>
</dbReference>
<dbReference type="CDD" id="cd05015">
    <property type="entry name" value="SIS_PGI_1"/>
    <property type="match status" value="1"/>
</dbReference>
<dbReference type="NCBIfam" id="NF001211">
    <property type="entry name" value="PRK00179.1"/>
    <property type="match status" value="1"/>
</dbReference>
<keyword evidence="4 8" id="KW-0963">Cytoplasm</keyword>
<evidence type="ECO:0000256" key="5">
    <source>
        <dbReference type="ARBA" id="ARBA00023152"/>
    </source>
</evidence>
<dbReference type="InterPro" id="IPR046348">
    <property type="entry name" value="SIS_dom_sf"/>
</dbReference>
<dbReference type="InterPro" id="IPR023096">
    <property type="entry name" value="G6P_Isomerase_C"/>
</dbReference>
<dbReference type="InterPro" id="IPR035482">
    <property type="entry name" value="SIS_PGI_2"/>
</dbReference>
<dbReference type="GO" id="GO:0006096">
    <property type="term" value="P:glycolytic process"/>
    <property type="evidence" value="ECO:0007669"/>
    <property type="project" value="UniProtKB-UniRule"/>
</dbReference>
<dbReference type="OrthoDB" id="140919at2"/>
<dbReference type="FunFam" id="3.40.50.10490:FF:000018">
    <property type="entry name" value="Glucose-6-phosphate isomerase"/>
    <property type="match status" value="1"/>
</dbReference>
<comment type="pathway">
    <text evidence="8">Carbohydrate biosynthesis; gluconeogenesis.</text>
</comment>
<dbReference type="GO" id="GO:0048029">
    <property type="term" value="F:monosaccharide binding"/>
    <property type="evidence" value="ECO:0007669"/>
    <property type="project" value="TreeGrafter"/>
</dbReference>
<gene>
    <name evidence="8" type="primary">pgi</name>
    <name evidence="10" type="ORF">E4O86_14630</name>
</gene>
<comment type="subcellular location">
    <subcellularLocation>
        <location evidence="8">Cytoplasm</location>
    </subcellularLocation>
</comment>
<proteinExistence type="inferred from homology"/>
<keyword evidence="3 8" id="KW-0312">Gluconeogenesis</keyword>
<keyword evidence="6 8" id="KW-0413">Isomerase</keyword>
<dbReference type="GO" id="GO:0004347">
    <property type="term" value="F:glucose-6-phosphate isomerase activity"/>
    <property type="evidence" value="ECO:0007669"/>
    <property type="project" value="UniProtKB-UniRule"/>
</dbReference>
<evidence type="ECO:0000256" key="3">
    <source>
        <dbReference type="ARBA" id="ARBA00022432"/>
    </source>
</evidence>
<dbReference type="Gene3D" id="3.40.50.10490">
    <property type="entry name" value="Glucose-6-phosphate isomerase like protein, domain 1"/>
    <property type="match status" value="2"/>
</dbReference>
<dbReference type="Gene3D" id="1.10.1390.10">
    <property type="match status" value="1"/>
</dbReference>
<dbReference type="GO" id="GO:0051156">
    <property type="term" value="P:glucose 6-phosphate metabolic process"/>
    <property type="evidence" value="ECO:0007669"/>
    <property type="project" value="TreeGrafter"/>
</dbReference>
<sequence length="544" mass="58290">MKDGAKRALEALAEHERALAGTTLRDLFAADPQRFSRFSVSLGDLTLDYSKNGVTAETMLLLARLAEAAGLAERRAAMFSGEAINNTEGRAVLHVALRAPRDADIRVDGENVMPAVHAVLDRMRDFAEAVRSGAIRSATGEPFSDVVNIGIGGSDLGPAMATAALTPYRDGGPRVHFVSNVDGAHIADTLADLEAGRTLFLIASKTFTTSETMTNAGTARAWLAAQLGEAAVADHFAAISTNLAAVSAFGIDPGRVFGFWDWVGGRYSVWSAIGLPLAIAIGFDKFAEFLGGAHAMDQHFLTAPLDRNIPALMGLLGIWHRNVKGMATHAVLPYDQRLARFPAHLQQLDMESNGKRVTRDGSPIDYETGPVVWGEPGTNGQHAFYQLLHQGTDIVPCDFLVAAEPQEALGDHHAKLVANCLAQSEALAFGKTEAEARAELRAVGLPDAEIDRLAPHKSFPGNRPSNTLLYRRLDPATLGALIALYEHKVFVQGVVWDVNSFDQWGVELGKALAGRLLPIVRDDAPADALDSSTAGLVARFRALR</sequence>
<comment type="similarity">
    <text evidence="2 8 9">Belongs to the GPI family.</text>
</comment>
<dbReference type="PROSITE" id="PS00174">
    <property type="entry name" value="P_GLUCOSE_ISOMERASE_2"/>
    <property type="match status" value="1"/>
</dbReference>
<organism evidence="10 11">
    <name type="scientific">Propylenella binzhouense</name>
    <dbReference type="NCBI Taxonomy" id="2555902"/>
    <lineage>
        <taxon>Bacteria</taxon>
        <taxon>Pseudomonadati</taxon>
        <taxon>Pseudomonadota</taxon>
        <taxon>Alphaproteobacteria</taxon>
        <taxon>Hyphomicrobiales</taxon>
        <taxon>Propylenellaceae</taxon>
        <taxon>Propylenella</taxon>
    </lineage>
</organism>
<comment type="pathway">
    <text evidence="1 8 9">Carbohydrate degradation; glycolysis; D-glyceraldehyde 3-phosphate and glycerone phosphate from D-glucose: step 2/4.</text>
</comment>
<dbReference type="GO" id="GO:0097367">
    <property type="term" value="F:carbohydrate derivative binding"/>
    <property type="evidence" value="ECO:0007669"/>
    <property type="project" value="InterPro"/>
</dbReference>
<dbReference type="GO" id="GO:0006094">
    <property type="term" value="P:gluconeogenesis"/>
    <property type="evidence" value="ECO:0007669"/>
    <property type="project" value="UniProtKB-UniRule"/>
</dbReference>
<dbReference type="SUPFAM" id="SSF53697">
    <property type="entry name" value="SIS domain"/>
    <property type="match status" value="1"/>
</dbReference>
<evidence type="ECO:0000313" key="11">
    <source>
        <dbReference type="Proteomes" id="UP000773614"/>
    </source>
</evidence>
<name>A0A964WUE4_9HYPH</name>
<feature type="active site" evidence="8">
    <location>
        <position position="382"/>
    </location>
</feature>
<dbReference type="PANTHER" id="PTHR11469">
    <property type="entry name" value="GLUCOSE-6-PHOSPHATE ISOMERASE"/>
    <property type="match status" value="1"/>
</dbReference>
<evidence type="ECO:0000256" key="4">
    <source>
        <dbReference type="ARBA" id="ARBA00022490"/>
    </source>
</evidence>
<comment type="caution">
    <text evidence="10">The sequence shown here is derived from an EMBL/GenBank/DDBJ whole genome shotgun (WGS) entry which is preliminary data.</text>
</comment>
<comment type="catalytic activity">
    <reaction evidence="7 8 9">
        <text>alpha-D-glucose 6-phosphate = beta-D-fructose 6-phosphate</text>
        <dbReference type="Rhea" id="RHEA:11816"/>
        <dbReference type="ChEBI" id="CHEBI:57634"/>
        <dbReference type="ChEBI" id="CHEBI:58225"/>
        <dbReference type="EC" id="5.3.1.9"/>
    </reaction>
</comment>
<dbReference type="CDD" id="cd05016">
    <property type="entry name" value="SIS_PGI_2"/>
    <property type="match status" value="1"/>
</dbReference>
<evidence type="ECO:0000256" key="9">
    <source>
        <dbReference type="RuleBase" id="RU000612"/>
    </source>
</evidence>
<feature type="active site" evidence="8">
    <location>
        <position position="510"/>
    </location>
</feature>
<dbReference type="PRINTS" id="PR00662">
    <property type="entry name" value="G6PISOMERASE"/>
</dbReference>
<dbReference type="RefSeq" id="WP_161141296.1">
    <property type="nucleotide sequence ID" value="NZ_SPKJ01000054.1"/>
</dbReference>
<dbReference type="InterPro" id="IPR035476">
    <property type="entry name" value="SIS_PGI_1"/>
</dbReference>
<keyword evidence="11" id="KW-1185">Reference proteome</keyword>
<dbReference type="EC" id="5.3.1.9" evidence="8"/>
<keyword evidence="5 8" id="KW-0324">Glycolysis</keyword>
<evidence type="ECO:0000256" key="8">
    <source>
        <dbReference type="HAMAP-Rule" id="MF_00473"/>
    </source>
</evidence>
<evidence type="ECO:0000256" key="2">
    <source>
        <dbReference type="ARBA" id="ARBA00006604"/>
    </source>
</evidence>
<comment type="function">
    <text evidence="8">Catalyzes the reversible isomerization of glucose-6-phosphate to fructose-6-phosphate.</text>
</comment>
<feature type="active site" description="Proton donor" evidence="8">
    <location>
        <position position="351"/>
    </location>
</feature>
<dbReference type="AlphaFoldDB" id="A0A964WUE4"/>
<dbReference type="InterPro" id="IPR018189">
    <property type="entry name" value="Phosphoglucose_isomerase_CS"/>
</dbReference>
<dbReference type="Proteomes" id="UP000773614">
    <property type="component" value="Unassembled WGS sequence"/>
</dbReference>